<gene>
    <name evidence="1" type="ORF">Y1Q_0014572</name>
</gene>
<reference evidence="1 2" key="1">
    <citation type="journal article" date="2012" name="Genome Biol.">
        <title>Sequencing three crocodilian genomes to illuminate the evolution of archosaurs and amniotes.</title>
        <authorList>
            <person name="St John J.A."/>
            <person name="Braun E.L."/>
            <person name="Isberg S.R."/>
            <person name="Miles L.G."/>
            <person name="Chong A.Y."/>
            <person name="Gongora J."/>
            <person name="Dalzell P."/>
            <person name="Moran C."/>
            <person name="Bed'hom B."/>
            <person name="Abzhanov A."/>
            <person name="Burgess S.C."/>
            <person name="Cooksey A.M."/>
            <person name="Castoe T.A."/>
            <person name="Crawford N.G."/>
            <person name="Densmore L.D."/>
            <person name="Drew J.C."/>
            <person name="Edwards S.V."/>
            <person name="Faircloth B.C."/>
            <person name="Fujita M.K."/>
            <person name="Greenwold M.J."/>
            <person name="Hoffmann F.G."/>
            <person name="Howard J.M."/>
            <person name="Iguchi T."/>
            <person name="Janes D.E."/>
            <person name="Khan S.Y."/>
            <person name="Kohno S."/>
            <person name="de Koning A.J."/>
            <person name="Lance S.L."/>
            <person name="McCarthy F.M."/>
            <person name="McCormack J.E."/>
            <person name="Merchant M.E."/>
            <person name="Peterson D.G."/>
            <person name="Pollock D.D."/>
            <person name="Pourmand N."/>
            <person name="Raney B.J."/>
            <person name="Roessler K.A."/>
            <person name="Sanford J.R."/>
            <person name="Sawyer R.H."/>
            <person name="Schmidt C.J."/>
            <person name="Triplett E.W."/>
            <person name="Tuberville T.D."/>
            <person name="Venegas-Anaya M."/>
            <person name="Howard J.T."/>
            <person name="Jarvis E.D."/>
            <person name="Guillette L.J.Jr."/>
            <person name="Glenn T.C."/>
            <person name="Green R.E."/>
            <person name="Ray D.A."/>
        </authorList>
    </citation>
    <scope>NUCLEOTIDE SEQUENCE [LARGE SCALE GENOMIC DNA]</scope>
    <source>
        <strain evidence="1">KSC_2009_1</strain>
    </source>
</reference>
<keyword evidence="2" id="KW-1185">Reference proteome</keyword>
<name>A0A151PDA0_ALLMI</name>
<dbReference type="EMBL" id="AKHW03000487">
    <property type="protein sequence ID" value="KYO47032.1"/>
    <property type="molecule type" value="Genomic_DNA"/>
</dbReference>
<comment type="caution">
    <text evidence="1">The sequence shown here is derived from an EMBL/GenBank/DDBJ whole genome shotgun (WGS) entry which is preliminary data.</text>
</comment>
<sequence length="130" mass="14374">MGFLMLPLPKSVAQYLLYMASLGILRSHWKRGVQTRLCSHEVCRTDPSLYHHFQQSSQQPLQARDSFAACDVVQHSHNKGSSTSSVAEVEDTSSCTTTVEYCLVIGALTGDMGFHLLHTEEDVEPGFLSS</sequence>
<dbReference type="Proteomes" id="UP000050525">
    <property type="component" value="Unassembled WGS sequence"/>
</dbReference>
<accession>A0A151PDA0</accession>
<organism evidence="1 2">
    <name type="scientific">Alligator mississippiensis</name>
    <name type="common">American alligator</name>
    <dbReference type="NCBI Taxonomy" id="8496"/>
    <lineage>
        <taxon>Eukaryota</taxon>
        <taxon>Metazoa</taxon>
        <taxon>Chordata</taxon>
        <taxon>Craniata</taxon>
        <taxon>Vertebrata</taxon>
        <taxon>Euteleostomi</taxon>
        <taxon>Archelosauria</taxon>
        <taxon>Archosauria</taxon>
        <taxon>Crocodylia</taxon>
        <taxon>Alligatoridae</taxon>
        <taxon>Alligatorinae</taxon>
        <taxon>Alligator</taxon>
    </lineage>
</organism>
<protein>
    <submittedName>
        <fullName evidence="1">Uncharacterized protein</fullName>
    </submittedName>
</protein>
<evidence type="ECO:0000313" key="2">
    <source>
        <dbReference type="Proteomes" id="UP000050525"/>
    </source>
</evidence>
<evidence type="ECO:0000313" key="1">
    <source>
        <dbReference type="EMBL" id="KYO47032.1"/>
    </source>
</evidence>
<proteinExistence type="predicted"/>
<dbReference type="AlphaFoldDB" id="A0A151PDA0"/>